<dbReference type="Proteomes" id="UP000234323">
    <property type="component" value="Unassembled WGS sequence"/>
</dbReference>
<dbReference type="VEuPathDB" id="FungiDB:RhiirFUN_009409"/>
<reference evidence="1 2" key="1">
    <citation type="submission" date="2015-10" db="EMBL/GenBank/DDBJ databases">
        <title>Genome analyses suggest a sexual origin of heterokaryosis in a supposedly ancient asexual fungus.</title>
        <authorList>
            <person name="Ropars J."/>
            <person name="Sedzielewska K."/>
            <person name="Noel J."/>
            <person name="Charron P."/>
            <person name="Farinelli L."/>
            <person name="Marton T."/>
            <person name="Kruger M."/>
            <person name="Pelin A."/>
            <person name="Brachmann A."/>
            <person name="Corradi N."/>
        </authorList>
    </citation>
    <scope>NUCLEOTIDE SEQUENCE [LARGE SCALE GENOMIC DNA]</scope>
    <source>
        <strain evidence="1 2">A4</strain>
    </source>
</reference>
<keyword evidence="2" id="KW-1185">Reference proteome</keyword>
<dbReference type="AlphaFoldDB" id="A0A2I1GH19"/>
<protein>
    <submittedName>
        <fullName evidence="1">Uncharacterized protein</fullName>
    </submittedName>
</protein>
<evidence type="ECO:0000313" key="1">
    <source>
        <dbReference type="EMBL" id="PKY45917.1"/>
    </source>
</evidence>
<accession>A0A2I1GH19</accession>
<proteinExistence type="predicted"/>
<dbReference type="VEuPathDB" id="FungiDB:RhiirA1_542580"/>
<evidence type="ECO:0000313" key="2">
    <source>
        <dbReference type="Proteomes" id="UP000234323"/>
    </source>
</evidence>
<sequence>MLSEIKEPGPGFDYFLNTPCNDWDVVQYHEFWKKSNFGLDKVSVTRRFNTQLQKIKEQGTEEEKNNAIRLKKQFQHYLFILGQMANPKVLKRDVYWMVTTMERIKSTINTIISSHLPTGSSLNRHSYCRKSNSSPKKIRVPIA</sequence>
<dbReference type="EMBL" id="LLXI01000420">
    <property type="protein sequence ID" value="PKY45917.1"/>
    <property type="molecule type" value="Genomic_DNA"/>
</dbReference>
<name>A0A2I1GH19_9GLOM</name>
<dbReference type="VEuPathDB" id="FungiDB:FUN_007342"/>
<organism evidence="1 2">
    <name type="scientific">Rhizophagus irregularis</name>
    <dbReference type="NCBI Taxonomy" id="588596"/>
    <lineage>
        <taxon>Eukaryota</taxon>
        <taxon>Fungi</taxon>
        <taxon>Fungi incertae sedis</taxon>
        <taxon>Mucoromycota</taxon>
        <taxon>Glomeromycotina</taxon>
        <taxon>Glomeromycetes</taxon>
        <taxon>Glomerales</taxon>
        <taxon>Glomeraceae</taxon>
        <taxon>Rhizophagus</taxon>
    </lineage>
</organism>
<dbReference type="VEuPathDB" id="FungiDB:RhiirA1_542579"/>
<gene>
    <name evidence="1" type="ORF">RhiirA4_444016</name>
</gene>
<comment type="caution">
    <text evidence="1">The sequence shown here is derived from an EMBL/GenBank/DDBJ whole genome shotgun (WGS) entry which is preliminary data.</text>
</comment>